<dbReference type="EMBL" id="JAZHGC010000008">
    <property type="protein sequence ID" value="MEM5286436.1"/>
    <property type="molecule type" value="Genomic_DNA"/>
</dbReference>
<reference evidence="1 2" key="1">
    <citation type="submission" date="2024-01" db="EMBL/GenBank/DDBJ databases">
        <title>The diversity of rhizobia nodulating Mimosa spp. in eleven states of Brazil covering several biomes is determined by host plant, location, and edaphic factors.</title>
        <authorList>
            <person name="Rouws L."/>
            <person name="Barauna A."/>
            <person name="Beukes C."/>
            <person name="De Faria S.M."/>
            <person name="Gross E."/>
            <person name="Dos Reis Junior F.B."/>
            <person name="Simon M."/>
            <person name="Maluk M."/>
            <person name="Odee D.W."/>
            <person name="Kenicer G."/>
            <person name="Young J.P.W."/>
            <person name="Reis V.M."/>
            <person name="Zilli J."/>
            <person name="James E.K."/>
        </authorList>
    </citation>
    <scope>NUCLEOTIDE SEQUENCE [LARGE SCALE GENOMIC DNA]</scope>
    <source>
        <strain evidence="1 2">JPY77</strain>
    </source>
</reference>
<dbReference type="EC" id="3.5.-.-" evidence="1"/>
<keyword evidence="2" id="KW-1185">Reference proteome</keyword>
<dbReference type="InterPro" id="IPR007325">
    <property type="entry name" value="KFase/CYL"/>
</dbReference>
<keyword evidence="1" id="KW-0378">Hydrolase</keyword>
<dbReference type="Gene3D" id="3.50.30.50">
    <property type="entry name" value="Putative cyclase"/>
    <property type="match status" value="1"/>
</dbReference>
<accession>A0ABU9QAK4</accession>
<name>A0ABU9QAK4_9BURK</name>
<dbReference type="RefSeq" id="WP_201650242.1">
    <property type="nucleotide sequence ID" value="NZ_CAJHCS010000007.1"/>
</dbReference>
<dbReference type="GO" id="GO:0016787">
    <property type="term" value="F:hydrolase activity"/>
    <property type="evidence" value="ECO:0007669"/>
    <property type="project" value="UniProtKB-KW"/>
</dbReference>
<evidence type="ECO:0000313" key="1">
    <source>
        <dbReference type="EMBL" id="MEM5286436.1"/>
    </source>
</evidence>
<dbReference type="Pfam" id="PF04199">
    <property type="entry name" value="Cyclase"/>
    <property type="match status" value="1"/>
</dbReference>
<protein>
    <submittedName>
        <fullName evidence="1">Cyclase family protein</fullName>
        <ecNumber evidence="1">3.5.-.-</ecNumber>
    </submittedName>
</protein>
<comment type="caution">
    <text evidence="1">The sequence shown here is derived from an EMBL/GenBank/DDBJ whole genome shotgun (WGS) entry which is preliminary data.</text>
</comment>
<proteinExistence type="predicted"/>
<dbReference type="Proteomes" id="UP001494588">
    <property type="component" value="Unassembled WGS sequence"/>
</dbReference>
<evidence type="ECO:0000313" key="2">
    <source>
        <dbReference type="Proteomes" id="UP001494588"/>
    </source>
</evidence>
<organism evidence="1 2">
    <name type="scientific">Paraburkholderia sabiae</name>
    <dbReference type="NCBI Taxonomy" id="273251"/>
    <lineage>
        <taxon>Bacteria</taxon>
        <taxon>Pseudomonadati</taxon>
        <taxon>Pseudomonadota</taxon>
        <taxon>Betaproteobacteria</taxon>
        <taxon>Burkholderiales</taxon>
        <taxon>Burkholderiaceae</taxon>
        <taxon>Paraburkholderia</taxon>
    </lineage>
</organism>
<dbReference type="SUPFAM" id="SSF102198">
    <property type="entry name" value="Putative cyclase"/>
    <property type="match status" value="1"/>
</dbReference>
<dbReference type="InterPro" id="IPR037175">
    <property type="entry name" value="KFase_sf"/>
</dbReference>
<sequence>MDLTHAFDASIPHSPFFEPETRTVLYDHAPARGSMGQGFLAHRYSFVGQWGTHVDPGAHFVAGRRFLDEIPVSEMILPLVVIDIREQVIANADYRLSTDDILRWEARNGPIPRGAFVAKHSGWASRWPDREKMSNRDPEGVAHFPGWTLEALRCIFEERGATACGHETLDTDGGLAISRGDGSLERYVLDQDRWQIELLANLDAMPEAGALIVATWPKPKRGSGFPARVFAIVP</sequence>
<dbReference type="PANTHER" id="PTHR43564:SF2">
    <property type="entry name" value="BLR6059 PROTEIN"/>
    <property type="match status" value="1"/>
</dbReference>
<dbReference type="PANTHER" id="PTHR43564">
    <property type="entry name" value="KYNURENINE FORMAMIDASE-LIKE PROTEIN"/>
    <property type="match status" value="1"/>
</dbReference>
<gene>
    <name evidence="1" type="ORF">V4C55_12005</name>
</gene>